<evidence type="ECO:0000256" key="2">
    <source>
        <dbReference type="ARBA" id="ARBA00023002"/>
    </source>
</evidence>
<dbReference type="EMBL" id="CP022163">
    <property type="protein sequence ID" value="ATB28937.1"/>
    <property type="molecule type" value="Genomic_DNA"/>
</dbReference>
<comment type="similarity">
    <text evidence="1">Belongs to the short-chain dehydrogenases/reductases (SDR) family.</text>
</comment>
<dbReference type="Gene3D" id="3.40.50.720">
    <property type="entry name" value="NAD(P)-binding Rossmann-like Domain"/>
    <property type="match status" value="1"/>
</dbReference>
<dbReference type="PROSITE" id="PS00061">
    <property type="entry name" value="ADH_SHORT"/>
    <property type="match status" value="1"/>
</dbReference>
<gene>
    <name evidence="4" type="ORF">MEBOL_002386</name>
</gene>
<organism evidence="4 5">
    <name type="scientific">Melittangium boletus DSM 14713</name>
    <dbReference type="NCBI Taxonomy" id="1294270"/>
    <lineage>
        <taxon>Bacteria</taxon>
        <taxon>Pseudomonadati</taxon>
        <taxon>Myxococcota</taxon>
        <taxon>Myxococcia</taxon>
        <taxon>Myxococcales</taxon>
        <taxon>Cystobacterineae</taxon>
        <taxon>Archangiaceae</taxon>
        <taxon>Melittangium</taxon>
    </lineage>
</organism>
<accession>A0A250ICT8</accession>
<reference evidence="4 5" key="1">
    <citation type="submission" date="2017-06" db="EMBL/GenBank/DDBJ databases">
        <authorList>
            <person name="Kim H.J."/>
            <person name="Triplett B.A."/>
        </authorList>
    </citation>
    <scope>NUCLEOTIDE SEQUENCE [LARGE SCALE GENOMIC DNA]</scope>
    <source>
        <strain evidence="4 5">DSM 14713</strain>
    </source>
</reference>
<keyword evidence="2" id="KW-0560">Oxidoreductase</keyword>
<dbReference type="GO" id="GO:0016491">
    <property type="term" value="F:oxidoreductase activity"/>
    <property type="evidence" value="ECO:0007669"/>
    <property type="project" value="UniProtKB-KW"/>
</dbReference>
<sequence length="246" mass="26489">MMKKVLVLGATSAIAQATVRLLAARGAALYLVGRNPERLQAVAQDARTRGAARVETEALDLDDLARHEALVTRAEEALGGLDGALLAHGILGDQAQAQGSYAETEKVLHTNFLSAVSLLTPLANRFESQKAGTLVVISSVAGDRGRQSNYVYGASKGALNVFLQGLRNRLARSGVAVVTVKPGFVDTPMTAAMKKNPLFASPEAVARGIVRAVETRQDEVYLPDFWRPIMFLIRGIPERVFKRLKL</sequence>
<dbReference type="Pfam" id="PF00106">
    <property type="entry name" value="adh_short"/>
    <property type="match status" value="1"/>
</dbReference>
<proteinExistence type="inferred from homology"/>
<dbReference type="SUPFAM" id="SSF51735">
    <property type="entry name" value="NAD(P)-binding Rossmann-fold domains"/>
    <property type="match status" value="1"/>
</dbReference>
<dbReference type="InterPro" id="IPR036291">
    <property type="entry name" value="NAD(P)-bd_dom_sf"/>
</dbReference>
<keyword evidence="5" id="KW-1185">Reference proteome</keyword>
<dbReference type="KEGG" id="mbd:MEBOL_002386"/>
<dbReference type="InterPro" id="IPR020904">
    <property type="entry name" value="Sc_DH/Rdtase_CS"/>
</dbReference>
<feature type="signal peptide" evidence="3">
    <location>
        <begin position="1"/>
        <end position="17"/>
    </location>
</feature>
<keyword evidence="3" id="KW-0732">Signal</keyword>
<dbReference type="NCBIfam" id="NF005489">
    <property type="entry name" value="PRK07102.1"/>
    <property type="match status" value="1"/>
</dbReference>
<dbReference type="InterPro" id="IPR002347">
    <property type="entry name" value="SDR_fam"/>
</dbReference>
<dbReference type="PANTHER" id="PTHR44196">
    <property type="entry name" value="DEHYDROGENASE/REDUCTASE SDR FAMILY MEMBER 7B"/>
    <property type="match status" value="1"/>
</dbReference>
<evidence type="ECO:0000256" key="1">
    <source>
        <dbReference type="ARBA" id="ARBA00006484"/>
    </source>
</evidence>
<evidence type="ECO:0000313" key="4">
    <source>
        <dbReference type="EMBL" id="ATB28937.1"/>
    </source>
</evidence>
<dbReference type="GO" id="GO:0016020">
    <property type="term" value="C:membrane"/>
    <property type="evidence" value="ECO:0007669"/>
    <property type="project" value="TreeGrafter"/>
</dbReference>
<evidence type="ECO:0000256" key="3">
    <source>
        <dbReference type="SAM" id="SignalP"/>
    </source>
</evidence>
<feature type="chain" id="PRO_5012264648" evidence="3">
    <location>
        <begin position="18"/>
        <end position="246"/>
    </location>
</feature>
<name>A0A250ICT8_9BACT</name>
<dbReference type="PRINTS" id="PR00081">
    <property type="entry name" value="GDHRDH"/>
</dbReference>
<dbReference type="PANTHER" id="PTHR44196:SF1">
    <property type="entry name" value="DEHYDROGENASE_REDUCTASE SDR FAMILY MEMBER 7B"/>
    <property type="match status" value="1"/>
</dbReference>
<evidence type="ECO:0000313" key="5">
    <source>
        <dbReference type="Proteomes" id="UP000217289"/>
    </source>
</evidence>
<protein>
    <submittedName>
        <fullName evidence="4">Short-chain dehydrogenase</fullName>
    </submittedName>
</protein>
<dbReference type="AlphaFoldDB" id="A0A250ICT8"/>
<dbReference type="Proteomes" id="UP000217289">
    <property type="component" value="Chromosome"/>
</dbReference>